<evidence type="ECO:0000256" key="1">
    <source>
        <dbReference type="SAM" id="Phobius"/>
    </source>
</evidence>
<dbReference type="RefSeq" id="WP_284283281.1">
    <property type="nucleotide sequence ID" value="NZ_BSOH01000001.1"/>
</dbReference>
<reference evidence="2" key="1">
    <citation type="journal article" date="2014" name="Int. J. Syst. Evol. Microbiol.">
        <title>Complete genome sequence of Corynebacterium casei LMG S-19264T (=DSM 44701T), isolated from a smear-ripened cheese.</title>
        <authorList>
            <consortium name="US DOE Joint Genome Institute (JGI-PGF)"/>
            <person name="Walter F."/>
            <person name="Albersmeier A."/>
            <person name="Kalinowski J."/>
            <person name="Ruckert C."/>
        </authorList>
    </citation>
    <scope>NUCLEOTIDE SEQUENCE</scope>
    <source>
        <strain evidence="2">NBRC 108769</strain>
    </source>
</reference>
<keyword evidence="1" id="KW-0472">Membrane</keyword>
<dbReference type="InterPro" id="IPR012340">
    <property type="entry name" value="NA-bd_OB-fold"/>
</dbReference>
<keyword evidence="1" id="KW-0812">Transmembrane</keyword>
<proteinExistence type="predicted"/>
<dbReference type="Gene3D" id="2.40.50.140">
    <property type="entry name" value="Nucleic acid-binding proteins"/>
    <property type="match status" value="1"/>
</dbReference>
<organism evidence="2 3">
    <name type="scientific">Portibacter lacus</name>
    <dbReference type="NCBI Taxonomy" id="1099794"/>
    <lineage>
        <taxon>Bacteria</taxon>
        <taxon>Pseudomonadati</taxon>
        <taxon>Bacteroidota</taxon>
        <taxon>Saprospiria</taxon>
        <taxon>Saprospirales</taxon>
        <taxon>Haliscomenobacteraceae</taxon>
        <taxon>Portibacter</taxon>
    </lineage>
</organism>
<evidence type="ECO:0000313" key="2">
    <source>
        <dbReference type="EMBL" id="GLR15751.1"/>
    </source>
</evidence>
<accession>A0AA37SJH9</accession>
<sequence length="177" mass="18735">MEGLIQIFLYISLISGGLLLLLLILSLLGGLDLDFDLGGDTDVDAGGLGIVKSGLTFLAIGAYATKLMLEASANPILTVIVGLGAGAIAVVILSYFLKLLLNLQSEVNWNFHQAEGKSGKVYLRIPGEGTGIIKVKINGVTREIKAKSQNEEEIPTGAEILVLAVQDQIAEVILYNN</sequence>
<dbReference type="EMBL" id="BSOH01000001">
    <property type="protein sequence ID" value="GLR15751.1"/>
    <property type="molecule type" value="Genomic_DNA"/>
</dbReference>
<feature type="transmembrane region" description="Helical" evidence="1">
    <location>
        <begin position="7"/>
        <end position="25"/>
    </location>
</feature>
<feature type="transmembrane region" description="Helical" evidence="1">
    <location>
        <begin position="76"/>
        <end position="97"/>
    </location>
</feature>
<protein>
    <recommendedName>
        <fullName evidence="4">NfeD-like C-terminal domain-containing protein</fullName>
    </recommendedName>
</protein>
<keyword evidence="1" id="KW-1133">Transmembrane helix</keyword>
<name>A0AA37SJH9_9BACT</name>
<dbReference type="AlphaFoldDB" id="A0AA37SJH9"/>
<dbReference type="Proteomes" id="UP001156666">
    <property type="component" value="Unassembled WGS sequence"/>
</dbReference>
<keyword evidence="3" id="KW-1185">Reference proteome</keyword>
<reference evidence="2" key="2">
    <citation type="submission" date="2023-01" db="EMBL/GenBank/DDBJ databases">
        <title>Draft genome sequence of Portibacter lacus strain NBRC 108769.</title>
        <authorList>
            <person name="Sun Q."/>
            <person name="Mori K."/>
        </authorList>
    </citation>
    <scope>NUCLEOTIDE SEQUENCE</scope>
    <source>
        <strain evidence="2">NBRC 108769</strain>
    </source>
</reference>
<gene>
    <name evidence="2" type="ORF">GCM10007940_03660</name>
</gene>
<evidence type="ECO:0000313" key="3">
    <source>
        <dbReference type="Proteomes" id="UP001156666"/>
    </source>
</evidence>
<comment type="caution">
    <text evidence="2">The sequence shown here is derived from an EMBL/GenBank/DDBJ whole genome shotgun (WGS) entry which is preliminary data.</text>
</comment>
<evidence type="ECO:0008006" key="4">
    <source>
        <dbReference type="Google" id="ProtNLM"/>
    </source>
</evidence>